<geneLocation type="plasmid" evidence="1 2">
    <name>unnamed</name>
</geneLocation>
<evidence type="ECO:0008006" key="3">
    <source>
        <dbReference type="Google" id="ProtNLM"/>
    </source>
</evidence>
<dbReference type="RefSeq" id="WP_197940228.1">
    <property type="nucleotide sequence ID" value="NZ_CP065727.1"/>
</dbReference>
<dbReference type="EMBL" id="CP065727">
    <property type="protein sequence ID" value="QPT43597.1"/>
    <property type="molecule type" value="Genomic_DNA"/>
</dbReference>
<gene>
    <name evidence="1" type="ORF">I6G26_00465</name>
</gene>
<evidence type="ECO:0000313" key="2">
    <source>
        <dbReference type="Proteomes" id="UP000594834"/>
    </source>
</evidence>
<proteinExistence type="predicted"/>
<accession>A0A7T3BXF8</accession>
<organism evidence="1 2">
    <name type="scientific">Moraxella nonliquefaciens</name>
    <dbReference type="NCBI Taxonomy" id="478"/>
    <lineage>
        <taxon>Bacteria</taxon>
        <taxon>Pseudomonadati</taxon>
        <taxon>Pseudomonadota</taxon>
        <taxon>Gammaproteobacteria</taxon>
        <taxon>Moraxellales</taxon>
        <taxon>Moraxellaceae</taxon>
        <taxon>Moraxella</taxon>
    </lineage>
</organism>
<sequence length="98" mass="11831">MARPRLTKEAIAFIIERRDDPTTIYTLQDIADMIDERLVLKYHFRQLLAIIINTKMIKAFINPKNQPKQKSKKDLFLNLKKQLLLYLNHYLKEMKKWT</sequence>
<protein>
    <recommendedName>
        <fullName evidence="3">HTH HARE-type domain-containing protein</fullName>
    </recommendedName>
</protein>
<keyword evidence="2" id="KW-1185">Reference proteome</keyword>
<name>A0A7T3BXF8_MORNO</name>
<keyword evidence="1" id="KW-0614">Plasmid</keyword>
<evidence type="ECO:0000313" key="1">
    <source>
        <dbReference type="EMBL" id="QPT43597.1"/>
    </source>
</evidence>
<reference evidence="1 2" key="1">
    <citation type="submission" date="2020-12" db="EMBL/GenBank/DDBJ databases">
        <title>FDA dAtabase for Regulatory Grade micrObial Sequences (FDA-ARGOS): Supporting development and validation of Infectious Disease Dx tests.</title>
        <authorList>
            <person name="Sproer C."/>
            <person name="Gronow S."/>
            <person name="Severitt S."/>
            <person name="Schroder I."/>
            <person name="Tallon L."/>
            <person name="Sadzewicz L."/>
            <person name="Zhao X."/>
            <person name="Boylan J."/>
            <person name="Ott S."/>
            <person name="Bowen H."/>
            <person name="Vavikolanu K."/>
            <person name="Mehta A."/>
            <person name="Aluvathingal J."/>
            <person name="Nadendla S."/>
            <person name="Lowell S."/>
            <person name="Myers T."/>
            <person name="Yan Y."/>
            <person name="Sichtig H."/>
        </authorList>
    </citation>
    <scope>NUCLEOTIDE SEQUENCE [LARGE SCALE GENOMIC DNA]</scope>
    <source>
        <strain evidence="1 2">FDAARGOS_869</strain>
        <plasmid evidence="1 2">unnamed</plasmid>
    </source>
</reference>
<dbReference type="Proteomes" id="UP000594834">
    <property type="component" value="Plasmid unnamed"/>
</dbReference>